<evidence type="ECO:0000313" key="1">
    <source>
        <dbReference type="EMBL" id="MEU2266045.1"/>
    </source>
</evidence>
<dbReference type="Proteomes" id="UP001550603">
    <property type="component" value="Unassembled WGS sequence"/>
</dbReference>
<protein>
    <submittedName>
        <fullName evidence="1">Uncharacterized protein</fullName>
    </submittedName>
</protein>
<name>A0ABV2XPW4_9ACTN</name>
<dbReference type="EMBL" id="JBEYBN010000006">
    <property type="protein sequence ID" value="MEU2266045.1"/>
    <property type="molecule type" value="Genomic_DNA"/>
</dbReference>
<comment type="caution">
    <text evidence="1">The sequence shown here is derived from an EMBL/GenBank/DDBJ whole genome shotgun (WGS) entry which is preliminary data.</text>
</comment>
<sequence length="123" mass="13439">MTDVLRRQKTEALAAELADRAAVLVRWADQEGIDWAILSAVADGVGKVAEVFARYRPEDERTVEHEAVEVLREFLGSFPEPSQKRMLYTLLAAGMDSAQRPRHAAKAQALLNGHTVVDPAGGS</sequence>
<reference evidence="1 2" key="1">
    <citation type="submission" date="2024-06" db="EMBL/GenBank/DDBJ databases">
        <title>The Natural Products Discovery Center: Release of the First 8490 Sequenced Strains for Exploring Actinobacteria Biosynthetic Diversity.</title>
        <authorList>
            <person name="Kalkreuter E."/>
            <person name="Kautsar S.A."/>
            <person name="Yang D."/>
            <person name="Bader C.D."/>
            <person name="Teijaro C.N."/>
            <person name="Fluegel L."/>
            <person name="Davis C.M."/>
            <person name="Simpson J.R."/>
            <person name="Lauterbach L."/>
            <person name="Steele A.D."/>
            <person name="Gui C."/>
            <person name="Meng S."/>
            <person name="Li G."/>
            <person name="Viehrig K."/>
            <person name="Ye F."/>
            <person name="Su P."/>
            <person name="Kiefer A.F."/>
            <person name="Nichols A."/>
            <person name="Cepeda A.J."/>
            <person name="Yan W."/>
            <person name="Fan B."/>
            <person name="Jiang Y."/>
            <person name="Adhikari A."/>
            <person name="Zheng C.-J."/>
            <person name="Schuster L."/>
            <person name="Cowan T.M."/>
            <person name="Smanski M.J."/>
            <person name="Chevrette M.G."/>
            <person name="De Carvalho L.P.S."/>
            <person name="Shen B."/>
        </authorList>
    </citation>
    <scope>NUCLEOTIDE SEQUENCE [LARGE SCALE GENOMIC DNA]</scope>
    <source>
        <strain evidence="1 2">NPDC019583</strain>
    </source>
</reference>
<dbReference type="RefSeq" id="WP_359786003.1">
    <property type="nucleotide sequence ID" value="NZ_JBEYBN010000006.1"/>
</dbReference>
<evidence type="ECO:0000313" key="2">
    <source>
        <dbReference type="Proteomes" id="UP001550603"/>
    </source>
</evidence>
<keyword evidence="2" id="KW-1185">Reference proteome</keyword>
<organism evidence="1 2">
    <name type="scientific">Streptomyces olindensis</name>
    <dbReference type="NCBI Taxonomy" id="358823"/>
    <lineage>
        <taxon>Bacteria</taxon>
        <taxon>Bacillati</taxon>
        <taxon>Actinomycetota</taxon>
        <taxon>Actinomycetes</taxon>
        <taxon>Kitasatosporales</taxon>
        <taxon>Streptomycetaceae</taxon>
        <taxon>Streptomyces</taxon>
    </lineage>
</organism>
<accession>A0ABV2XPW4</accession>
<proteinExistence type="predicted"/>
<gene>
    <name evidence="1" type="ORF">ABZ568_06305</name>
</gene>